<proteinExistence type="predicted"/>
<feature type="binding site" evidence="9">
    <location>
        <position position="35"/>
    </location>
    <ligand>
        <name>ATP</name>
        <dbReference type="ChEBI" id="CHEBI:30616"/>
    </ligand>
</feature>
<dbReference type="SUPFAM" id="SSF53850">
    <property type="entry name" value="Periplasmic binding protein-like II"/>
    <property type="match status" value="1"/>
</dbReference>
<dbReference type="EC" id="2.7.11.1" evidence="1"/>
<dbReference type="GO" id="GO:0015833">
    <property type="term" value="P:peptide transport"/>
    <property type="evidence" value="ECO:0007669"/>
    <property type="project" value="TreeGrafter"/>
</dbReference>
<comment type="catalytic activity">
    <reaction evidence="7">
        <text>L-threonyl-[protein] + ATP = O-phospho-L-threonyl-[protein] + ADP + H(+)</text>
        <dbReference type="Rhea" id="RHEA:46608"/>
        <dbReference type="Rhea" id="RHEA-COMP:11060"/>
        <dbReference type="Rhea" id="RHEA-COMP:11605"/>
        <dbReference type="ChEBI" id="CHEBI:15378"/>
        <dbReference type="ChEBI" id="CHEBI:30013"/>
        <dbReference type="ChEBI" id="CHEBI:30616"/>
        <dbReference type="ChEBI" id="CHEBI:61977"/>
        <dbReference type="ChEBI" id="CHEBI:456216"/>
        <dbReference type="EC" id="2.7.11.1"/>
    </reaction>
</comment>
<evidence type="ECO:0000256" key="2">
    <source>
        <dbReference type="ARBA" id="ARBA00022527"/>
    </source>
</evidence>
<organism evidence="12 13">
    <name type="scientific">Actinacidiphila glaucinigra</name>
    <dbReference type="NCBI Taxonomy" id="235986"/>
    <lineage>
        <taxon>Bacteria</taxon>
        <taxon>Bacillati</taxon>
        <taxon>Actinomycetota</taxon>
        <taxon>Actinomycetes</taxon>
        <taxon>Kitasatosporales</taxon>
        <taxon>Streptomycetaceae</taxon>
        <taxon>Actinacidiphila</taxon>
    </lineage>
</organism>
<dbReference type="GO" id="GO:0004674">
    <property type="term" value="F:protein serine/threonine kinase activity"/>
    <property type="evidence" value="ECO:0007669"/>
    <property type="project" value="UniProtKB-KW"/>
</dbReference>
<evidence type="ECO:0000256" key="5">
    <source>
        <dbReference type="ARBA" id="ARBA00022777"/>
    </source>
</evidence>
<dbReference type="InterPro" id="IPR039424">
    <property type="entry name" value="SBP_5"/>
</dbReference>
<dbReference type="SUPFAM" id="SSF56112">
    <property type="entry name" value="Protein kinase-like (PK-like)"/>
    <property type="match status" value="1"/>
</dbReference>
<dbReference type="EMBL" id="FZOF01000001">
    <property type="protein sequence ID" value="SNR89509.1"/>
    <property type="molecule type" value="Genomic_DNA"/>
</dbReference>
<protein>
    <recommendedName>
        <fullName evidence="1">non-specific serine/threonine protein kinase</fullName>
        <ecNumber evidence="1">2.7.11.1</ecNumber>
    </recommendedName>
</protein>
<feature type="compositionally biased region" description="Pro residues" evidence="10">
    <location>
        <begin position="277"/>
        <end position="309"/>
    </location>
</feature>
<dbReference type="FunFam" id="1.10.510.10:FF:000021">
    <property type="entry name" value="Serine/threonine protein kinase"/>
    <property type="match status" value="1"/>
</dbReference>
<dbReference type="PANTHER" id="PTHR30290">
    <property type="entry name" value="PERIPLASMIC BINDING COMPONENT OF ABC TRANSPORTER"/>
    <property type="match status" value="1"/>
</dbReference>
<evidence type="ECO:0000256" key="7">
    <source>
        <dbReference type="ARBA" id="ARBA00047899"/>
    </source>
</evidence>
<dbReference type="Pfam" id="PF00496">
    <property type="entry name" value="SBP_bac_5"/>
    <property type="match status" value="1"/>
</dbReference>
<dbReference type="InterPro" id="IPR008271">
    <property type="entry name" value="Ser/Thr_kinase_AS"/>
</dbReference>
<dbReference type="RefSeq" id="WP_179279640.1">
    <property type="nucleotide sequence ID" value="NZ_FZOF01000001.1"/>
</dbReference>
<dbReference type="GO" id="GO:0005524">
    <property type="term" value="F:ATP binding"/>
    <property type="evidence" value="ECO:0007669"/>
    <property type="project" value="UniProtKB-UniRule"/>
</dbReference>
<dbReference type="InterPro" id="IPR000914">
    <property type="entry name" value="SBP_5_dom"/>
</dbReference>
<evidence type="ECO:0000256" key="4">
    <source>
        <dbReference type="ARBA" id="ARBA00022741"/>
    </source>
</evidence>
<dbReference type="InterPro" id="IPR011009">
    <property type="entry name" value="Kinase-like_dom_sf"/>
</dbReference>
<dbReference type="PROSITE" id="PS50011">
    <property type="entry name" value="PROTEIN_KINASE_DOM"/>
    <property type="match status" value="1"/>
</dbReference>
<name>A0A239A1Y2_9ACTN</name>
<dbReference type="Pfam" id="PF00069">
    <property type="entry name" value="Pkinase"/>
    <property type="match status" value="1"/>
</dbReference>
<keyword evidence="5" id="KW-0418">Kinase</keyword>
<keyword evidence="4 9" id="KW-0547">Nucleotide-binding</keyword>
<dbReference type="CDD" id="cd08506">
    <property type="entry name" value="PBP2_clavulanate_OppA2"/>
    <property type="match status" value="1"/>
</dbReference>
<dbReference type="InterPro" id="IPR017441">
    <property type="entry name" value="Protein_kinase_ATP_BS"/>
</dbReference>
<dbReference type="InterPro" id="IPR000719">
    <property type="entry name" value="Prot_kinase_dom"/>
</dbReference>
<dbReference type="Gene3D" id="3.30.200.20">
    <property type="entry name" value="Phosphorylase Kinase, domain 1"/>
    <property type="match status" value="1"/>
</dbReference>
<evidence type="ECO:0000256" key="10">
    <source>
        <dbReference type="SAM" id="MobiDB-lite"/>
    </source>
</evidence>
<accession>A0A239A1Y2</accession>
<evidence type="ECO:0000256" key="8">
    <source>
        <dbReference type="ARBA" id="ARBA00048679"/>
    </source>
</evidence>
<evidence type="ECO:0000259" key="11">
    <source>
        <dbReference type="PROSITE" id="PS50011"/>
    </source>
</evidence>
<dbReference type="CDD" id="cd14014">
    <property type="entry name" value="STKc_PknB_like"/>
    <property type="match status" value="1"/>
</dbReference>
<keyword evidence="3" id="KW-0808">Transferase</keyword>
<gene>
    <name evidence="12" type="ORF">SAMN05216252_101718</name>
</gene>
<dbReference type="PROSITE" id="PS00108">
    <property type="entry name" value="PROTEIN_KINASE_ST"/>
    <property type="match status" value="1"/>
</dbReference>
<keyword evidence="2" id="KW-0723">Serine/threonine-protein kinase</keyword>
<feature type="region of interest" description="Disordered" evidence="10">
    <location>
        <begin position="270"/>
        <end position="312"/>
    </location>
</feature>
<feature type="domain" description="Protein kinase" evidence="11">
    <location>
        <begin position="6"/>
        <end position="271"/>
    </location>
</feature>
<evidence type="ECO:0000256" key="3">
    <source>
        <dbReference type="ARBA" id="ARBA00022679"/>
    </source>
</evidence>
<dbReference type="FunFam" id="3.30.200.20:FF:000035">
    <property type="entry name" value="Serine/threonine protein kinase Stk1"/>
    <property type="match status" value="1"/>
</dbReference>
<dbReference type="GO" id="GO:1904680">
    <property type="term" value="F:peptide transmembrane transporter activity"/>
    <property type="evidence" value="ECO:0007669"/>
    <property type="project" value="TreeGrafter"/>
</dbReference>
<dbReference type="PROSITE" id="PS00107">
    <property type="entry name" value="PROTEIN_KINASE_ATP"/>
    <property type="match status" value="1"/>
</dbReference>
<dbReference type="AlphaFoldDB" id="A0A239A1Y2"/>
<evidence type="ECO:0000256" key="1">
    <source>
        <dbReference type="ARBA" id="ARBA00012513"/>
    </source>
</evidence>
<comment type="catalytic activity">
    <reaction evidence="8">
        <text>L-seryl-[protein] + ATP = O-phospho-L-seryl-[protein] + ADP + H(+)</text>
        <dbReference type="Rhea" id="RHEA:17989"/>
        <dbReference type="Rhea" id="RHEA-COMP:9863"/>
        <dbReference type="Rhea" id="RHEA-COMP:11604"/>
        <dbReference type="ChEBI" id="CHEBI:15378"/>
        <dbReference type="ChEBI" id="CHEBI:29999"/>
        <dbReference type="ChEBI" id="CHEBI:30616"/>
        <dbReference type="ChEBI" id="CHEBI:83421"/>
        <dbReference type="ChEBI" id="CHEBI:456216"/>
        <dbReference type="EC" id="2.7.11.1"/>
    </reaction>
</comment>
<evidence type="ECO:0000313" key="13">
    <source>
        <dbReference type="Proteomes" id="UP000198280"/>
    </source>
</evidence>
<dbReference type="PANTHER" id="PTHR30290:SF83">
    <property type="entry name" value="ABC TRANSPORTER SUBSTRATE-BINDING PROTEIN"/>
    <property type="match status" value="1"/>
</dbReference>
<keyword evidence="13" id="KW-1185">Reference proteome</keyword>
<dbReference type="Gene3D" id="3.10.105.10">
    <property type="entry name" value="Dipeptide-binding Protein, Domain 3"/>
    <property type="match status" value="1"/>
</dbReference>
<dbReference type="Proteomes" id="UP000198280">
    <property type="component" value="Unassembled WGS sequence"/>
</dbReference>
<evidence type="ECO:0000256" key="6">
    <source>
        <dbReference type="ARBA" id="ARBA00022840"/>
    </source>
</evidence>
<dbReference type="Gene3D" id="1.10.510.10">
    <property type="entry name" value="Transferase(Phosphotransferase) domain 1"/>
    <property type="match status" value="1"/>
</dbReference>
<keyword evidence="6 9" id="KW-0067">ATP-binding</keyword>
<dbReference type="Gene3D" id="3.40.190.10">
    <property type="entry name" value="Periplasmic binding protein-like II"/>
    <property type="match status" value="1"/>
</dbReference>
<dbReference type="GO" id="GO:0045717">
    <property type="term" value="P:negative regulation of fatty acid biosynthetic process"/>
    <property type="evidence" value="ECO:0007669"/>
    <property type="project" value="UniProtKB-ARBA"/>
</dbReference>
<evidence type="ECO:0000313" key="12">
    <source>
        <dbReference type="EMBL" id="SNR89509.1"/>
    </source>
</evidence>
<sequence length="915" mass="97786">MFGGRYELRALLGSGGMARVHLAYDTRLGRTVAVKTLLPELARDPEARRRFAREARAAAALNHPGIVTVHDQDEVTTDDAVVPYLVMEHIEGRTLAELAREQAPMEIERAVRTTCEILDALAHAHARGLVHRDVKPSNVLITTGGAVKVADFGIARVVHSLSRITGTGSAIGTPGYMAPEQCAGDSVDARSDVYAVACMLTELLTGTVPFAGATPLSVMYAHVHQTPVAPSARNPLVPPELDAIVLGALSKNPALRPRSAAEMRNALSGWLASRTPPTGPPALPPPPARPPAVPHPAYNPPSFGPPSYPTRPAWDTPVPGPRRRRRGVVAAVTAAVVALLVTVTVLVDPFGDDPKKPVTRTAQDLIAARRPTGGYNGALTGAVNPSTARGGTLRLISAYTPDSLDPARTYSPIVWNLGRLYLRKLVDFAPQPGAAGTRLAPDLATSTGSISDGGRTYTYTLKEGVTFEDGAPITSRDVKYGIERTFARDLYPGGPTHLRDLLDQGQDYPGPYKDTDPDGLGLKSVETPDARTIVFHLDAPFADFPHVLALPMSSPVPKAKDTKERYQDQPVASGPYRIASYDAAAGLRLVRNDKWDPATDAIRTALPDEVELTFAADAAAVDTALTNGTADLDLAQTGLQEATRTRVLADDSLKSRVDLVQTGAVRYFSLQTAVAPLDDYRCRWAVQYATDRSLLRNALGGEDAGDVAGGMLPPTIGGHDRHLDTYGTVSGGSYPEQARRFLGECGRAKGFSTVVAVSGSDPAARKVAQSLAGQLAEVGIKATVQTPDAADFYAALTDQQQIKDKGWGIVLTTWQSDWPSPAGFLRPLLLPDSPSNYAGLDDREINSLMNEADSETARNAADNLWRTVDSTAQDRGTLLPFLYDRRLNYRSDRLTNAYVHPALGGLDIQALGVKG</sequence>
<evidence type="ECO:0000256" key="9">
    <source>
        <dbReference type="PROSITE-ProRule" id="PRU10141"/>
    </source>
</evidence>
<dbReference type="SMART" id="SM00220">
    <property type="entry name" value="S_TKc"/>
    <property type="match status" value="1"/>
</dbReference>
<reference evidence="12 13" key="1">
    <citation type="submission" date="2017-06" db="EMBL/GenBank/DDBJ databases">
        <authorList>
            <person name="Kim H.J."/>
            <person name="Triplett B.A."/>
        </authorList>
    </citation>
    <scope>NUCLEOTIDE SEQUENCE [LARGE SCALE GENOMIC DNA]</scope>
    <source>
        <strain evidence="12 13">CGMCC 4.1858</strain>
    </source>
</reference>